<reference evidence="1 2" key="1">
    <citation type="journal article" date="2021" name="Hortic Res">
        <title>High-quality reference genome and annotation aids understanding of berry development for evergreen blueberry (Vaccinium darrowii).</title>
        <authorList>
            <person name="Yu J."/>
            <person name="Hulse-Kemp A.M."/>
            <person name="Babiker E."/>
            <person name="Staton M."/>
        </authorList>
    </citation>
    <scope>NUCLEOTIDE SEQUENCE [LARGE SCALE GENOMIC DNA]</scope>
    <source>
        <strain evidence="2">cv. NJ 8807/NJ 8810</strain>
        <tissue evidence="1">Young leaf</tissue>
    </source>
</reference>
<dbReference type="EMBL" id="CM037154">
    <property type="protein sequence ID" value="KAH7860895.1"/>
    <property type="molecule type" value="Genomic_DNA"/>
</dbReference>
<accession>A0ACB7Z5P4</accession>
<comment type="caution">
    <text evidence="1">The sequence shown here is derived from an EMBL/GenBank/DDBJ whole genome shotgun (WGS) entry which is preliminary data.</text>
</comment>
<sequence>MSISIEALAMVGADYLDWGMDIEEWERRDSELPPHLLAEQEKEDDDEEEEVGVQRKKETICGFPSACQVKDFENRVPKNRLPSRGRGVLEAGATTILLTKN</sequence>
<evidence type="ECO:0000313" key="2">
    <source>
        <dbReference type="Proteomes" id="UP000828048"/>
    </source>
</evidence>
<proteinExistence type="predicted"/>
<evidence type="ECO:0000313" key="1">
    <source>
        <dbReference type="EMBL" id="KAH7860895.1"/>
    </source>
</evidence>
<organism evidence="1 2">
    <name type="scientific">Vaccinium darrowii</name>
    <dbReference type="NCBI Taxonomy" id="229202"/>
    <lineage>
        <taxon>Eukaryota</taxon>
        <taxon>Viridiplantae</taxon>
        <taxon>Streptophyta</taxon>
        <taxon>Embryophyta</taxon>
        <taxon>Tracheophyta</taxon>
        <taxon>Spermatophyta</taxon>
        <taxon>Magnoliopsida</taxon>
        <taxon>eudicotyledons</taxon>
        <taxon>Gunneridae</taxon>
        <taxon>Pentapetalae</taxon>
        <taxon>asterids</taxon>
        <taxon>Ericales</taxon>
        <taxon>Ericaceae</taxon>
        <taxon>Vaccinioideae</taxon>
        <taxon>Vaccinieae</taxon>
        <taxon>Vaccinium</taxon>
    </lineage>
</organism>
<protein>
    <submittedName>
        <fullName evidence="1">Uncharacterized protein</fullName>
    </submittedName>
</protein>
<dbReference type="Proteomes" id="UP000828048">
    <property type="component" value="Chromosome 4"/>
</dbReference>
<keyword evidence="2" id="KW-1185">Reference proteome</keyword>
<name>A0ACB7Z5P4_9ERIC</name>
<gene>
    <name evidence="1" type="ORF">Vadar_019235</name>
</gene>